<keyword evidence="5 7" id="KW-1133">Transmembrane helix</keyword>
<dbReference type="PANTHER" id="PTHR30250">
    <property type="entry name" value="PST FAMILY PREDICTED COLANIC ACID TRANSPORTER"/>
    <property type="match status" value="1"/>
</dbReference>
<dbReference type="GO" id="GO:0005886">
    <property type="term" value="C:plasma membrane"/>
    <property type="evidence" value="ECO:0007669"/>
    <property type="project" value="UniProtKB-SubCell"/>
</dbReference>
<dbReference type="AlphaFoldDB" id="A0A7V5PMD0"/>
<feature type="transmembrane region" description="Helical" evidence="7">
    <location>
        <begin position="21"/>
        <end position="45"/>
    </location>
</feature>
<sequence>MKNDQQEYREIRHKSSQGIKWQGLSEVFIRVLQFTTTIVLARLLLPQDFGLIGIAAVFIQLTLIVFDFGLNTALIQKEQVSEQEYASVFFLLLLSSLFWAGLFIVLAPWIAKYFGYQLLRPIIRLLTLNFFFTAFSAIPRVKINRGMQFKRLGIAQMAASFGFGLVAVVVAWRTGSVWSFVFAMLTEQFILSVLLNLMAPWRPGHGFQFSTVKELFAFGGHVTGSRTAAYINNNTPTFLIGKLLGANVLGYYALAYQLVEFPVQRISKNVLRVMFPALSRIQKDRENYTALFLETVYYLSLILVPIFAGIWLVAPELVVLFYGSKWQPAVLPLQILTWAGLFRSFWIMNSVIFLSRGNPQKEFRLNLVFFVVLVPLILVTAPYGLAAVAAAVTVNMGVFLAIGNIMARRLVDLPLRSFLKTMVTPAIGVVLFLFVVLILDYLLLNAFAPLARFGIKMLVSMAVYGLFLWSRDRTLFGKLIRFLTSG</sequence>
<comment type="subcellular location">
    <subcellularLocation>
        <location evidence="1">Cell membrane</location>
        <topology evidence="1">Multi-pass membrane protein</topology>
    </subcellularLocation>
</comment>
<evidence type="ECO:0000256" key="6">
    <source>
        <dbReference type="ARBA" id="ARBA00023136"/>
    </source>
</evidence>
<evidence type="ECO:0000256" key="2">
    <source>
        <dbReference type="ARBA" id="ARBA00007430"/>
    </source>
</evidence>
<dbReference type="EMBL" id="DROD01000049">
    <property type="protein sequence ID" value="HHJ51693.1"/>
    <property type="molecule type" value="Genomic_DNA"/>
</dbReference>
<evidence type="ECO:0000256" key="1">
    <source>
        <dbReference type="ARBA" id="ARBA00004651"/>
    </source>
</evidence>
<feature type="transmembrane region" description="Helical" evidence="7">
    <location>
        <begin position="290"/>
        <end position="313"/>
    </location>
</feature>
<feature type="transmembrane region" description="Helical" evidence="7">
    <location>
        <begin position="51"/>
        <end position="74"/>
    </location>
</feature>
<gene>
    <name evidence="8" type="ORF">ENJ89_00735</name>
</gene>
<feature type="transmembrane region" description="Helical" evidence="7">
    <location>
        <begin position="153"/>
        <end position="172"/>
    </location>
</feature>
<feature type="transmembrane region" description="Helical" evidence="7">
    <location>
        <begin position="178"/>
        <end position="199"/>
    </location>
</feature>
<keyword evidence="3" id="KW-1003">Cell membrane</keyword>
<evidence type="ECO:0000313" key="8">
    <source>
        <dbReference type="EMBL" id="HHJ51693.1"/>
    </source>
</evidence>
<dbReference type="InterPro" id="IPR050833">
    <property type="entry name" value="Poly_Biosynth_Transport"/>
</dbReference>
<reference evidence="8" key="1">
    <citation type="journal article" date="2020" name="mSystems">
        <title>Genome- and Community-Level Interaction Insights into Carbon Utilization and Element Cycling Functions of Hydrothermarchaeota in Hydrothermal Sediment.</title>
        <authorList>
            <person name="Zhou Z."/>
            <person name="Liu Y."/>
            <person name="Xu W."/>
            <person name="Pan J."/>
            <person name="Luo Z.H."/>
            <person name="Li M."/>
        </authorList>
    </citation>
    <scope>NUCLEOTIDE SEQUENCE [LARGE SCALE GENOMIC DNA]</scope>
    <source>
        <strain evidence="8">HyVt-527</strain>
    </source>
</reference>
<keyword evidence="4 7" id="KW-0812">Transmembrane</keyword>
<comment type="caution">
    <text evidence="8">The sequence shown here is derived from an EMBL/GenBank/DDBJ whole genome shotgun (WGS) entry which is preliminary data.</text>
</comment>
<dbReference type="Proteomes" id="UP000886124">
    <property type="component" value="Unassembled WGS sequence"/>
</dbReference>
<proteinExistence type="inferred from homology"/>
<comment type="similarity">
    <text evidence="2">Belongs to the polysaccharide synthase family.</text>
</comment>
<organism evidence="8">
    <name type="scientific">Caldithrix abyssi</name>
    <dbReference type="NCBI Taxonomy" id="187145"/>
    <lineage>
        <taxon>Bacteria</taxon>
        <taxon>Pseudomonadati</taxon>
        <taxon>Calditrichota</taxon>
        <taxon>Calditrichia</taxon>
        <taxon>Calditrichales</taxon>
        <taxon>Calditrichaceae</taxon>
        <taxon>Caldithrix</taxon>
    </lineage>
</organism>
<evidence type="ECO:0000256" key="5">
    <source>
        <dbReference type="ARBA" id="ARBA00022989"/>
    </source>
</evidence>
<dbReference type="Pfam" id="PF13440">
    <property type="entry name" value="Polysacc_synt_3"/>
    <property type="match status" value="1"/>
</dbReference>
<dbReference type="PANTHER" id="PTHR30250:SF10">
    <property type="entry name" value="LIPOPOLYSACCHARIDE BIOSYNTHESIS PROTEIN WZXC"/>
    <property type="match status" value="1"/>
</dbReference>
<name>A0A7V5PMD0_CALAY</name>
<accession>A0A7V5PMD0</accession>
<keyword evidence="6 7" id="KW-0472">Membrane</keyword>
<evidence type="ECO:0000256" key="3">
    <source>
        <dbReference type="ARBA" id="ARBA00022475"/>
    </source>
</evidence>
<feature type="transmembrane region" description="Helical" evidence="7">
    <location>
        <begin position="367"/>
        <end position="386"/>
    </location>
</feature>
<feature type="transmembrane region" description="Helical" evidence="7">
    <location>
        <begin position="86"/>
        <end position="110"/>
    </location>
</feature>
<dbReference type="CDD" id="cd13127">
    <property type="entry name" value="MATE_tuaB_like"/>
    <property type="match status" value="1"/>
</dbReference>
<protein>
    <submittedName>
        <fullName evidence="8">Lipopolysaccharide biosynthesis protein</fullName>
    </submittedName>
</protein>
<evidence type="ECO:0000256" key="7">
    <source>
        <dbReference type="SAM" id="Phobius"/>
    </source>
</evidence>
<evidence type="ECO:0000256" key="4">
    <source>
        <dbReference type="ARBA" id="ARBA00022692"/>
    </source>
</evidence>
<feature type="transmembrane region" description="Helical" evidence="7">
    <location>
        <begin position="423"/>
        <end position="444"/>
    </location>
</feature>
<feature type="transmembrane region" description="Helical" evidence="7">
    <location>
        <begin position="450"/>
        <end position="469"/>
    </location>
</feature>
<feature type="transmembrane region" description="Helical" evidence="7">
    <location>
        <begin position="122"/>
        <end position="141"/>
    </location>
</feature>
<feature type="transmembrane region" description="Helical" evidence="7">
    <location>
        <begin position="333"/>
        <end position="355"/>
    </location>
</feature>